<keyword evidence="1" id="KW-0732">Signal</keyword>
<dbReference type="GO" id="GO:0052689">
    <property type="term" value="F:carboxylic ester hydrolase activity"/>
    <property type="evidence" value="ECO:0007669"/>
    <property type="project" value="TreeGrafter"/>
</dbReference>
<dbReference type="Proteomes" id="UP000887043">
    <property type="component" value="Unassembled WGS sequence"/>
</dbReference>
<dbReference type="InterPro" id="IPR022742">
    <property type="entry name" value="Hydrolase_4"/>
</dbReference>
<dbReference type="InterPro" id="IPR029058">
    <property type="entry name" value="AB_hydrolase_fold"/>
</dbReference>
<dbReference type="PANTHER" id="PTHR43265:SF1">
    <property type="entry name" value="ESTERASE ESTD"/>
    <property type="match status" value="1"/>
</dbReference>
<feature type="signal peptide" evidence="1">
    <location>
        <begin position="1"/>
        <end position="20"/>
    </location>
</feature>
<gene>
    <name evidence="3" type="ORF">PRRU23_14430</name>
</gene>
<dbReference type="Pfam" id="PF12146">
    <property type="entry name" value="Hydrolase_4"/>
    <property type="match status" value="1"/>
</dbReference>
<comment type="caution">
    <text evidence="3">The sequence shown here is derived from an EMBL/GenBank/DDBJ whole genome shotgun (WGS) entry which is preliminary data.</text>
</comment>
<feature type="domain" description="Serine aminopeptidase S33" evidence="2">
    <location>
        <begin position="51"/>
        <end position="162"/>
    </location>
</feature>
<evidence type="ECO:0000313" key="3">
    <source>
        <dbReference type="EMBL" id="GJG27743.1"/>
    </source>
</evidence>
<organism evidence="3 4">
    <name type="scientific">Segatella bryantii</name>
    <name type="common">Prevotella bryantii</name>
    <dbReference type="NCBI Taxonomy" id="77095"/>
    <lineage>
        <taxon>Bacteria</taxon>
        <taxon>Pseudomonadati</taxon>
        <taxon>Bacteroidota</taxon>
        <taxon>Bacteroidia</taxon>
        <taxon>Bacteroidales</taxon>
        <taxon>Prevotellaceae</taxon>
        <taxon>Segatella</taxon>
    </lineage>
</organism>
<proteinExistence type="predicted"/>
<dbReference type="InterPro" id="IPR053145">
    <property type="entry name" value="AB_hydrolase_Est10"/>
</dbReference>
<dbReference type="AlphaFoldDB" id="A0AA37ME60"/>
<dbReference type="PANTHER" id="PTHR43265">
    <property type="entry name" value="ESTERASE ESTD"/>
    <property type="match status" value="1"/>
</dbReference>
<dbReference type="RefSeq" id="WP_039870646.1">
    <property type="nucleotide sequence ID" value="NZ_BPTR01000001.1"/>
</dbReference>
<protein>
    <recommendedName>
        <fullName evidence="2">Serine aminopeptidase S33 domain-containing protein</fullName>
    </recommendedName>
</protein>
<dbReference type="EMBL" id="BPTR01000001">
    <property type="protein sequence ID" value="GJG27743.1"/>
    <property type="molecule type" value="Genomic_DNA"/>
</dbReference>
<feature type="chain" id="PRO_5041405028" description="Serine aminopeptidase S33 domain-containing protein" evidence="1">
    <location>
        <begin position="21"/>
        <end position="352"/>
    </location>
</feature>
<dbReference type="SUPFAM" id="SSF53474">
    <property type="entry name" value="alpha/beta-Hydrolases"/>
    <property type="match status" value="1"/>
</dbReference>
<reference evidence="3" key="1">
    <citation type="submission" date="2021-08" db="EMBL/GenBank/DDBJ databases">
        <title>Prevotella lacticifex sp. nov., isolated from rumen of cow.</title>
        <authorList>
            <person name="Shinkai T."/>
            <person name="Ikeyama N."/>
            <person name="Kumagai M."/>
            <person name="Ohmori H."/>
            <person name="Sakamoto M."/>
            <person name="Ohkuma M."/>
            <person name="Mitsumori M."/>
        </authorList>
    </citation>
    <scope>NUCLEOTIDE SEQUENCE</scope>
    <source>
        <strain evidence="3">DSM 11371</strain>
    </source>
</reference>
<evidence type="ECO:0000313" key="4">
    <source>
        <dbReference type="Proteomes" id="UP000887043"/>
    </source>
</evidence>
<accession>A0AA37ME60</accession>
<sequence>MKKYFLLSTFLFFCTLHVFAISEVVKIQGDHGLLDAIIQKPMTTNEQKIPMVIICHGFMGNKNEFLLRNVADSLEARGIGSIRFDFNGHGNSEGEFEDMTVPNEIKDALQVYYYVKALPFIKNIGIVGHSQGGVVTAMLSGQLTHEKISAIALLAPAAVLRDDCIRGNTMGAMYDPFNAPNGVKLFNGKKLGANYIRTAFNLPIYETAINYQGPACIIHGNKDKIVPYTYGQRFSYIIKNSEFHLMDLMDHGFSKHEQEVAHLVANYMQKILLSTTKSQKSINKKKRKVESKLNPIGTEDLGGGYARDKNHAYYNGKIISDAWGGNQFIYKGDGYATDGIHTYFKGRPVDRD</sequence>
<name>A0AA37ME60_SEGBR</name>
<evidence type="ECO:0000259" key="2">
    <source>
        <dbReference type="Pfam" id="PF12146"/>
    </source>
</evidence>
<dbReference type="Gene3D" id="3.40.50.1820">
    <property type="entry name" value="alpha/beta hydrolase"/>
    <property type="match status" value="1"/>
</dbReference>
<evidence type="ECO:0000256" key="1">
    <source>
        <dbReference type="SAM" id="SignalP"/>
    </source>
</evidence>